<evidence type="ECO:0000256" key="8">
    <source>
        <dbReference type="SAM" id="Phobius"/>
    </source>
</evidence>
<feature type="transmembrane region" description="Helical" evidence="8">
    <location>
        <begin position="433"/>
        <end position="450"/>
    </location>
</feature>
<dbReference type="GO" id="GO:0016192">
    <property type="term" value="P:vesicle-mediated transport"/>
    <property type="evidence" value="ECO:0007669"/>
    <property type="project" value="InterPro"/>
</dbReference>
<evidence type="ECO:0000259" key="9">
    <source>
        <dbReference type="Pfam" id="PF09066"/>
    </source>
</evidence>
<dbReference type="GO" id="GO:0006364">
    <property type="term" value="P:rRNA processing"/>
    <property type="evidence" value="ECO:0007669"/>
    <property type="project" value="TreeGrafter"/>
</dbReference>
<feature type="compositionally biased region" description="Basic and acidic residues" evidence="7">
    <location>
        <begin position="73"/>
        <end position="84"/>
    </location>
</feature>
<keyword evidence="5" id="KW-0690">Ribosome biogenesis</keyword>
<comment type="similarity">
    <text evidence="3">Belongs to the NOP53 family.</text>
</comment>
<dbReference type="InterPro" id="IPR015151">
    <property type="entry name" value="B-adaptin_app_sub_C"/>
</dbReference>
<dbReference type="AlphaFoldDB" id="A0A8T1UBX4"/>
<keyword evidence="8" id="KW-1133">Transmembrane helix</keyword>
<keyword evidence="8" id="KW-0812">Transmembrane</keyword>
<comment type="caution">
    <text evidence="10">The sequence shown here is derived from an EMBL/GenBank/DDBJ whole genome shotgun (WGS) entry which is preliminary data.</text>
</comment>
<feature type="transmembrane region" description="Helical" evidence="8">
    <location>
        <begin position="471"/>
        <end position="502"/>
    </location>
</feature>
<feature type="region of interest" description="Disordered" evidence="7">
    <location>
        <begin position="559"/>
        <end position="627"/>
    </location>
</feature>
<dbReference type="EMBL" id="JAENGZ010000419">
    <property type="protein sequence ID" value="KAG6959752.1"/>
    <property type="molecule type" value="Genomic_DNA"/>
</dbReference>
<dbReference type="GO" id="GO:0000027">
    <property type="term" value="P:ribosomal large subunit assembly"/>
    <property type="evidence" value="ECO:0007669"/>
    <property type="project" value="TreeGrafter"/>
</dbReference>
<dbReference type="Pfam" id="PF09066">
    <property type="entry name" value="B2-adapt-app_C"/>
    <property type="match status" value="1"/>
</dbReference>
<keyword evidence="8" id="KW-0472">Membrane</keyword>
<dbReference type="PANTHER" id="PTHR14211:SF7">
    <property type="entry name" value="RIBOSOME BIOGENESIS PROTEIN NOP53"/>
    <property type="match status" value="1"/>
</dbReference>
<organism evidence="10 11">
    <name type="scientific">Phytophthora cactorum</name>
    <dbReference type="NCBI Taxonomy" id="29920"/>
    <lineage>
        <taxon>Eukaryota</taxon>
        <taxon>Sar</taxon>
        <taxon>Stramenopiles</taxon>
        <taxon>Oomycota</taxon>
        <taxon>Peronosporomycetes</taxon>
        <taxon>Peronosporales</taxon>
        <taxon>Peronosporaceae</taxon>
        <taxon>Phytophthora</taxon>
    </lineage>
</organism>
<evidence type="ECO:0000256" key="6">
    <source>
        <dbReference type="ARBA" id="ARBA00023242"/>
    </source>
</evidence>
<feature type="compositionally biased region" description="Low complexity" evidence="7">
    <location>
        <begin position="89"/>
        <end position="99"/>
    </location>
</feature>
<feature type="region of interest" description="Disordered" evidence="7">
    <location>
        <begin position="42"/>
        <end position="125"/>
    </location>
</feature>
<feature type="region of interest" description="Disordered" evidence="7">
    <location>
        <begin position="208"/>
        <end position="253"/>
    </location>
</feature>
<feature type="compositionally biased region" description="Acidic residues" evidence="7">
    <location>
        <begin position="566"/>
        <end position="577"/>
    </location>
</feature>
<protein>
    <recommendedName>
        <fullName evidence="4">Ribosome biogenesis protein NOP53</fullName>
    </recommendedName>
</protein>
<evidence type="ECO:0000313" key="10">
    <source>
        <dbReference type="EMBL" id="KAG6959752.1"/>
    </source>
</evidence>
<name>A0A8T1UBX4_9STRA</name>
<evidence type="ECO:0000256" key="5">
    <source>
        <dbReference type="ARBA" id="ARBA00022517"/>
    </source>
</evidence>
<feature type="region of interest" description="Disordered" evidence="7">
    <location>
        <begin position="183"/>
        <end position="202"/>
    </location>
</feature>
<dbReference type="GO" id="GO:0030131">
    <property type="term" value="C:clathrin adaptor complex"/>
    <property type="evidence" value="ECO:0007669"/>
    <property type="project" value="InterPro"/>
</dbReference>
<feature type="transmembrane region" description="Helical" evidence="8">
    <location>
        <begin position="389"/>
        <end position="413"/>
    </location>
</feature>
<feature type="compositionally biased region" description="Basic and acidic residues" evidence="7">
    <location>
        <begin position="225"/>
        <end position="237"/>
    </location>
</feature>
<dbReference type="PANTHER" id="PTHR14211">
    <property type="entry name" value="GLIOMA SUPPRESSOR CANDIDATE REGION GENE 2"/>
    <property type="match status" value="1"/>
</dbReference>
<evidence type="ECO:0000256" key="2">
    <source>
        <dbReference type="ARBA" id="ARBA00004642"/>
    </source>
</evidence>
<dbReference type="OrthoDB" id="5072at2759"/>
<dbReference type="GO" id="GO:0005730">
    <property type="term" value="C:nucleolus"/>
    <property type="evidence" value="ECO:0007669"/>
    <property type="project" value="UniProtKB-SubCell"/>
</dbReference>
<evidence type="ECO:0000313" key="11">
    <source>
        <dbReference type="Proteomes" id="UP000688947"/>
    </source>
</evidence>
<feature type="compositionally biased region" description="Basic and acidic residues" evidence="7">
    <location>
        <begin position="107"/>
        <end position="122"/>
    </location>
</feature>
<dbReference type="GO" id="GO:0006886">
    <property type="term" value="P:intracellular protein transport"/>
    <property type="evidence" value="ECO:0007669"/>
    <property type="project" value="InterPro"/>
</dbReference>
<dbReference type="InterPro" id="IPR011687">
    <property type="entry name" value="Nop53/GLTSCR2"/>
</dbReference>
<dbReference type="Proteomes" id="UP000688947">
    <property type="component" value="Unassembled WGS sequence"/>
</dbReference>
<feature type="domain" description="Beta-adaptin appendage C-terminal subdomain" evidence="9">
    <location>
        <begin position="647"/>
        <end position="752"/>
    </location>
</feature>
<proteinExistence type="inferred from homology"/>
<sequence>MGSSKRRRQQRVKVVGAQVEESIRQDAEDKKLKHVATEQLFQVDSKGGDVPAPLTKKQKLEKLQKDPLLASTRKFDASKAHKGESLAVKKLQQNPQPEQQKPKKTYKVKDLWGQDGSVKDDEQNQQLDEYVAPVVVKKTKRRKLLSSTKYNVPTVEVAAAGQSYHPDFDSHQDVMAEAVAKELEKREKKAQLQEPVTKGMSEETLQYIKQDSEEESSDSEDDEDSDRKTLKRPEKVTRAQRNKRSRHKQMELEHQMRRGEKAIIKQINASQHILQDIVKSEKEATKKQEVKKLQQEQKLEEEPLVRVAGKYTKLERETPVSFSEELTGNMRTLKPKGNPLLDRFDSLHKRNQFVIGRPKKTRKAKVVEIRREEYERTKRSILNKIRRRLVILGVIIGLLSVVAFILGGVIHGYYSNILKFHRVSGHVTLANLYFIYAAVSLTFSLHGFYIDGKWRKLQQDGNHLIMHVRTFFILGVGSWALGCEIPLTLWLGIATLSAFGLVEVQYIASSNANLIYLTTLIMITVHLVTSPWLLRTIHRKGSQADEFFGAEFLSDIRRPRKQNGDYGDEASSSDEDEKDVRAAVQPLQLAMEGDDDEAPRSARRQPSARSASPRISSTATHAVVESRSVEPPGYHQIPFASPVFVMNPDANLPASDFWQLWKQTDTTGAFSCTFANQPSRADLEQHLGAHGFHVVAAEQKDSVLQVYFYGSQYGTDTFFLCEFVLLFARRFFQATFKCKERETASDFVTRFNLQDLLVVEGE</sequence>
<comment type="subcellular location">
    <subcellularLocation>
        <location evidence="1">Nucleus</location>
        <location evidence="1">Nucleolus</location>
    </subcellularLocation>
    <subcellularLocation>
        <location evidence="2">Nucleus</location>
        <location evidence="2">Nucleoplasm</location>
    </subcellularLocation>
</comment>
<feature type="compositionally biased region" description="Acidic residues" evidence="7">
    <location>
        <begin position="212"/>
        <end position="224"/>
    </location>
</feature>
<reference evidence="10" key="1">
    <citation type="submission" date="2021-01" db="EMBL/GenBank/DDBJ databases">
        <title>Phytophthora aleatoria, a newly-described species from Pinus radiata is distinct from Phytophthora cactorum isolates based on comparative genomics.</title>
        <authorList>
            <person name="Mcdougal R."/>
            <person name="Panda P."/>
            <person name="Williams N."/>
            <person name="Studholme D.J."/>
        </authorList>
    </citation>
    <scope>NUCLEOTIDE SEQUENCE</scope>
    <source>
        <strain evidence="10">NZFS 3830</strain>
    </source>
</reference>
<gene>
    <name evidence="10" type="ORF">JG687_00008593</name>
</gene>
<evidence type="ECO:0000256" key="1">
    <source>
        <dbReference type="ARBA" id="ARBA00004604"/>
    </source>
</evidence>
<feature type="compositionally biased region" description="Basic residues" evidence="7">
    <location>
        <begin position="238"/>
        <end position="247"/>
    </location>
</feature>
<evidence type="ECO:0000256" key="4">
    <source>
        <dbReference type="ARBA" id="ARBA00018339"/>
    </source>
</evidence>
<dbReference type="Pfam" id="PF07767">
    <property type="entry name" value="Nop53"/>
    <property type="match status" value="1"/>
</dbReference>
<evidence type="ECO:0000256" key="3">
    <source>
        <dbReference type="ARBA" id="ARBA00008838"/>
    </source>
</evidence>
<accession>A0A8T1UBX4</accession>
<dbReference type="VEuPathDB" id="FungiDB:PC110_g4760"/>
<feature type="transmembrane region" description="Helical" evidence="8">
    <location>
        <begin position="514"/>
        <end position="534"/>
    </location>
</feature>
<keyword evidence="6" id="KW-0539">Nucleus</keyword>
<feature type="compositionally biased region" description="Low complexity" evidence="7">
    <location>
        <begin position="604"/>
        <end position="619"/>
    </location>
</feature>
<evidence type="ECO:0000256" key="7">
    <source>
        <dbReference type="SAM" id="MobiDB-lite"/>
    </source>
</evidence>
<dbReference type="GO" id="GO:0008097">
    <property type="term" value="F:5S rRNA binding"/>
    <property type="evidence" value="ECO:0007669"/>
    <property type="project" value="TreeGrafter"/>
</dbReference>
<dbReference type="GO" id="GO:0005654">
    <property type="term" value="C:nucleoplasm"/>
    <property type="evidence" value="ECO:0007669"/>
    <property type="project" value="UniProtKB-SubCell"/>
</dbReference>